<evidence type="ECO:0000313" key="2">
    <source>
        <dbReference type="EMBL" id="REF36594.1"/>
    </source>
</evidence>
<accession>A0A3D9VEL9</accession>
<dbReference type="EMBL" id="QTUC01000001">
    <property type="protein sequence ID" value="REF36594.1"/>
    <property type="molecule type" value="Genomic_DNA"/>
</dbReference>
<evidence type="ECO:0000313" key="3">
    <source>
        <dbReference type="Proteomes" id="UP000256485"/>
    </source>
</evidence>
<dbReference type="InterPro" id="IPR005149">
    <property type="entry name" value="Tscrpt_reg_PadR_N"/>
</dbReference>
<dbReference type="RefSeq" id="WP_245941046.1">
    <property type="nucleotide sequence ID" value="NZ_QTUC01000001.1"/>
</dbReference>
<keyword evidence="3" id="KW-1185">Reference proteome</keyword>
<dbReference type="SUPFAM" id="SSF46785">
    <property type="entry name" value="Winged helix' DNA-binding domain"/>
    <property type="match status" value="1"/>
</dbReference>
<organism evidence="2 3">
    <name type="scientific">Thermasporomyces composti</name>
    <dbReference type="NCBI Taxonomy" id="696763"/>
    <lineage>
        <taxon>Bacteria</taxon>
        <taxon>Bacillati</taxon>
        <taxon>Actinomycetota</taxon>
        <taxon>Actinomycetes</taxon>
        <taxon>Propionibacteriales</taxon>
        <taxon>Nocardioidaceae</taxon>
        <taxon>Thermasporomyces</taxon>
    </lineage>
</organism>
<comment type="caution">
    <text evidence="2">The sequence shown here is derived from an EMBL/GenBank/DDBJ whole genome shotgun (WGS) entry which is preliminary data.</text>
</comment>
<protein>
    <submittedName>
        <fullName evidence="2">PadR family transcriptional regulator</fullName>
    </submittedName>
</protein>
<gene>
    <name evidence="2" type="ORF">DFJ64_2007</name>
</gene>
<dbReference type="AlphaFoldDB" id="A0A3D9VEL9"/>
<sequence>MRAHHTSPSGTPLFGTSPFGSPRHTWPFGRLLGALPHALWRTFESTAGPTGGRGFRAHRRRFHSGGPHAGGFGPWGAPWGGAGSWGGWGAWFGPHGFRRGPRARRGDIRAAILHLLAESDQPMHGYEMIRELRDRTGGIWRPSPGSIYPTLQLLEDEGLVTATERDGKKVYSLTDAGRAEVDARGGAAPWEDLTEPADSPWAELRAAGMSLMVTAMSAAQGANEAQLRRIAQILRETRTRILRILGEEDED</sequence>
<dbReference type="InterPro" id="IPR036390">
    <property type="entry name" value="WH_DNA-bd_sf"/>
</dbReference>
<dbReference type="PANTHER" id="PTHR43252:SF2">
    <property type="entry name" value="TRANSCRIPTION REGULATOR, PADR-LIKE FAMILY"/>
    <property type="match status" value="1"/>
</dbReference>
<dbReference type="Pfam" id="PF03551">
    <property type="entry name" value="PadR"/>
    <property type="match status" value="1"/>
</dbReference>
<evidence type="ECO:0000259" key="1">
    <source>
        <dbReference type="Pfam" id="PF03551"/>
    </source>
</evidence>
<dbReference type="Gene3D" id="1.10.10.10">
    <property type="entry name" value="Winged helix-like DNA-binding domain superfamily/Winged helix DNA-binding domain"/>
    <property type="match status" value="1"/>
</dbReference>
<feature type="domain" description="Transcription regulator PadR N-terminal" evidence="1">
    <location>
        <begin position="112"/>
        <end position="181"/>
    </location>
</feature>
<reference evidence="2 3" key="1">
    <citation type="submission" date="2018-08" db="EMBL/GenBank/DDBJ databases">
        <title>Sequencing the genomes of 1000 actinobacteria strains.</title>
        <authorList>
            <person name="Klenk H.-P."/>
        </authorList>
    </citation>
    <scope>NUCLEOTIDE SEQUENCE [LARGE SCALE GENOMIC DNA]</scope>
    <source>
        <strain evidence="2 3">DSM 22891</strain>
    </source>
</reference>
<proteinExistence type="predicted"/>
<dbReference type="CDD" id="cd00090">
    <property type="entry name" value="HTH_ARSR"/>
    <property type="match status" value="1"/>
</dbReference>
<dbReference type="Proteomes" id="UP000256485">
    <property type="component" value="Unassembled WGS sequence"/>
</dbReference>
<name>A0A3D9VEL9_THECX</name>
<dbReference type="PANTHER" id="PTHR43252">
    <property type="entry name" value="TRANSCRIPTIONAL REGULATOR YQJI"/>
    <property type="match status" value="1"/>
</dbReference>
<dbReference type="InterPro" id="IPR036388">
    <property type="entry name" value="WH-like_DNA-bd_sf"/>
</dbReference>
<dbReference type="InterPro" id="IPR011991">
    <property type="entry name" value="ArsR-like_HTH"/>
</dbReference>